<dbReference type="EnsemblMetazoa" id="PPA45202.1">
    <property type="protein sequence ID" value="PPA45202.1"/>
    <property type="gene ID" value="WBGene00283571"/>
</dbReference>
<feature type="region of interest" description="Disordered" evidence="1">
    <location>
        <begin position="1"/>
        <end position="81"/>
    </location>
</feature>
<dbReference type="AlphaFoldDB" id="A0A2A6D0Y2"/>
<accession>A0A2A6D0Y2</accession>
<gene>
    <name evidence="2" type="primary">WBGene00283571</name>
</gene>
<evidence type="ECO:0000313" key="3">
    <source>
        <dbReference type="Proteomes" id="UP000005239"/>
    </source>
</evidence>
<keyword evidence="3" id="KW-1185">Reference proteome</keyword>
<dbReference type="Proteomes" id="UP000005239">
    <property type="component" value="Unassembled WGS sequence"/>
</dbReference>
<reference evidence="2" key="2">
    <citation type="submission" date="2022-06" db="UniProtKB">
        <authorList>
            <consortium name="EnsemblMetazoa"/>
        </authorList>
    </citation>
    <scope>IDENTIFICATION</scope>
    <source>
        <strain evidence="2">PS312</strain>
    </source>
</reference>
<feature type="compositionally biased region" description="Basic and acidic residues" evidence="1">
    <location>
        <begin position="58"/>
        <end position="75"/>
    </location>
</feature>
<sequence>MTIEEETLRRPFPSPCLPSSQKKKGTTFKLDSERLRPSGAPIRCRDTRRRRKRRRREWGKGGERSDGGKGHRERWMTQSGL</sequence>
<feature type="compositionally biased region" description="Basic residues" evidence="1">
    <location>
        <begin position="46"/>
        <end position="57"/>
    </location>
</feature>
<evidence type="ECO:0000313" key="2">
    <source>
        <dbReference type="EnsemblMetazoa" id="PPA45202.1"/>
    </source>
</evidence>
<name>A0A2A6D0Y2_PRIPA</name>
<evidence type="ECO:0000256" key="1">
    <source>
        <dbReference type="SAM" id="MobiDB-lite"/>
    </source>
</evidence>
<proteinExistence type="predicted"/>
<protein>
    <submittedName>
        <fullName evidence="2">Uncharacterized protein</fullName>
    </submittedName>
</protein>
<reference evidence="3" key="1">
    <citation type="journal article" date="2008" name="Nat. Genet.">
        <title>The Pristionchus pacificus genome provides a unique perspective on nematode lifestyle and parasitism.</title>
        <authorList>
            <person name="Dieterich C."/>
            <person name="Clifton S.W."/>
            <person name="Schuster L.N."/>
            <person name="Chinwalla A."/>
            <person name="Delehaunty K."/>
            <person name="Dinkelacker I."/>
            <person name="Fulton L."/>
            <person name="Fulton R."/>
            <person name="Godfrey J."/>
            <person name="Minx P."/>
            <person name="Mitreva M."/>
            <person name="Roeseler W."/>
            <person name="Tian H."/>
            <person name="Witte H."/>
            <person name="Yang S.P."/>
            <person name="Wilson R.K."/>
            <person name="Sommer R.J."/>
        </authorList>
    </citation>
    <scope>NUCLEOTIDE SEQUENCE [LARGE SCALE GENOMIC DNA]</scope>
    <source>
        <strain evidence="3">PS312</strain>
    </source>
</reference>
<organism evidence="2 3">
    <name type="scientific">Pristionchus pacificus</name>
    <name type="common">Parasitic nematode worm</name>
    <dbReference type="NCBI Taxonomy" id="54126"/>
    <lineage>
        <taxon>Eukaryota</taxon>
        <taxon>Metazoa</taxon>
        <taxon>Ecdysozoa</taxon>
        <taxon>Nematoda</taxon>
        <taxon>Chromadorea</taxon>
        <taxon>Rhabditida</taxon>
        <taxon>Rhabditina</taxon>
        <taxon>Diplogasteromorpha</taxon>
        <taxon>Diplogasteroidea</taxon>
        <taxon>Neodiplogasteridae</taxon>
        <taxon>Pristionchus</taxon>
    </lineage>
</organism>
<accession>A0A8R1Z655</accession>